<dbReference type="PROSITE" id="PS00409">
    <property type="entry name" value="PROKAR_NTER_METHYL"/>
    <property type="match status" value="1"/>
</dbReference>
<gene>
    <name evidence="3" type="ORF">NT6N_07270</name>
</gene>
<organism evidence="3">
    <name type="scientific">Oceaniferula spumae</name>
    <dbReference type="NCBI Taxonomy" id="2979115"/>
    <lineage>
        <taxon>Bacteria</taxon>
        <taxon>Pseudomonadati</taxon>
        <taxon>Verrucomicrobiota</taxon>
        <taxon>Verrucomicrobiia</taxon>
        <taxon>Verrucomicrobiales</taxon>
        <taxon>Verrucomicrobiaceae</taxon>
        <taxon>Oceaniferula</taxon>
    </lineage>
</organism>
<protein>
    <recommendedName>
        <fullName evidence="4">Prepilin-type N-terminal cleavage/methylation domain-containing protein</fullName>
    </recommendedName>
</protein>
<dbReference type="EMBL" id="AP026866">
    <property type="protein sequence ID" value="BDS05687.1"/>
    <property type="molecule type" value="Genomic_DNA"/>
</dbReference>
<name>A0AAT9FIA1_9BACT</name>
<dbReference type="InterPro" id="IPR012902">
    <property type="entry name" value="N_methyl_site"/>
</dbReference>
<dbReference type="KEGG" id="osu:NT6N_07270"/>
<evidence type="ECO:0000256" key="1">
    <source>
        <dbReference type="SAM" id="MobiDB-lite"/>
    </source>
</evidence>
<evidence type="ECO:0000313" key="3">
    <source>
        <dbReference type="EMBL" id="BDS05687.1"/>
    </source>
</evidence>
<keyword evidence="2" id="KW-0812">Transmembrane</keyword>
<evidence type="ECO:0000256" key="2">
    <source>
        <dbReference type="SAM" id="Phobius"/>
    </source>
</evidence>
<keyword evidence="2" id="KW-0472">Membrane</keyword>
<accession>A0AAT9FIA1</accession>
<evidence type="ECO:0008006" key="4">
    <source>
        <dbReference type="Google" id="ProtNLM"/>
    </source>
</evidence>
<feature type="compositionally biased region" description="Gly residues" evidence="1">
    <location>
        <begin position="239"/>
        <end position="288"/>
    </location>
</feature>
<feature type="compositionally biased region" description="Low complexity" evidence="1">
    <location>
        <begin position="229"/>
        <end position="238"/>
    </location>
</feature>
<reference evidence="3" key="1">
    <citation type="submission" date="2024-07" db="EMBL/GenBank/DDBJ databases">
        <title>Complete genome sequence of Verrucomicrobiaceae bacterium NT6N.</title>
        <authorList>
            <person name="Huang C."/>
            <person name="Takami H."/>
            <person name="Hamasaki K."/>
        </authorList>
    </citation>
    <scope>NUCLEOTIDE SEQUENCE</scope>
    <source>
        <strain evidence="3">NT6N</strain>
    </source>
</reference>
<proteinExistence type="predicted"/>
<sequence>MIRKRPNVSANRLQRGGFTLLEIVIALGLMGMLVGMIFRVAQSSMKLSQAVVETQNETMEQNSFFNLLKNHFEQIPGNAVMRLESYEARNRTLFTLTFQNVPMSFNWGDVPMTAEAVQLATVEQRDGFVDIVLRFYDVEILEDSDSTGDADAEPVAEITLVENMWMCDCEVVDGRTMEPTTVWDNNGQLPLQVKFYCRFSSTADIVQQTFWVVPKQNPEVIMRQIIQQNPGGPQAQPGAGQGGGIDIPGGVQIPGGNGGGGGGGGRGQGGQGGRGNGGDGGRGGPPGG</sequence>
<feature type="transmembrane region" description="Helical" evidence="2">
    <location>
        <begin position="20"/>
        <end position="41"/>
    </location>
</feature>
<feature type="region of interest" description="Disordered" evidence="1">
    <location>
        <begin position="229"/>
        <end position="288"/>
    </location>
</feature>
<keyword evidence="2" id="KW-1133">Transmembrane helix</keyword>
<dbReference type="AlphaFoldDB" id="A0AAT9FIA1"/>